<evidence type="ECO:0000313" key="2">
    <source>
        <dbReference type="Proteomes" id="UP000626109"/>
    </source>
</evidence>
<accession>A0A813IV58</accession>
<organism evidence="1 2">
    <name type="scientific">Polarella glacialis</name>
    <name type="common">Dinoflagellate</name>
    <dbReference type="NCBI Taxonomy" id="89957"/>
    <lineage>
        <taxon>Eukaryota</taxon>
        <taxon>Sar</taxon>
        <taxon>Alveolata</taxon>
        <taxon>Dinophyceae</taxon>
        <taxon>Suessiales</taxon>
        <taxon>Suessiaceae</taxon>
        <taxon>Polarella</taxon>
    </lineage>
</organism>
<dbReference type="EMBL" id="CAJNNW010013739">
    <property type="protein sequence ID" value="CAE8655737.1"/>
    <property type="molecule type" value="Genomic_DNA"/>
</dbReference>
<evidence type="ECO:0000313" key="1">
    <source>
        <dbReference type="EMBL" id="CAE8655737.1"/>
    </source>
</evidence>
<reference evidence="1" key="1">
    <citation type="submission" date="2021-02" db="EMBL/GenBank/DDBJ databases">
        <authorList>
            <person name="Dougan E. K."/>
            <person name="Rhodes N."/>
            <person name="Thang M."/>
            <person name="Chan C."/>
        </authorList>
    </citation>
    <scope>NUCLEOTIDE SEQUENCE</scope>
</reference>
<proteinExistence type="predicted"/>
<comment type="caution">
    <text evidence="1">The sequence shown here is derived from an EMBL/GenBank/DDBJ whole genome shotgun (WGS) entry which is preliminary data.</text>
</comment>
<dbReference type="Proteomes" id="UP000626109">
    <property type="component" value="Unassembled WGS sequence"/>
</dbReference>
<protein>
    <submittedName>
        <fullName evidence="1">Uncharacterized protein</fullName>
    </submittedName>
</protein>
<dbReference type="AlphaFoldDB" id="A0A813IV58"/>
<sequence length="64" mass="7531">MVIPATAEEKAWLQEVMDGTYKKKSTRDRQGGPMAERFRVVSALRSEHPELWDKYAHRRKAVTW</sequence>
<gene>
    <name evidence="1" type="ORF">PGLA2088_LOCUS11784</name>
</gene>
<name>A0A813IV58_POLGL</name>